<name>A0AAW2EY37_9HYME</name>
<reference evidence="2 3" key="1">
    <citation type="submission" date="2023-03" db="EMBL/GenBank/DDBJ databases">
        <title>High recombination rates correlate with genetic variation in Cardiocondyla obscurior ants.</title>
        <authorList>
            <person name="Errbii M."/>
        </authorList>
    </citation>
    <scope>NUCLEOTIDE SEQUENCE [LARGE SCALE GENOMIC DNA]</scope>
    <source>
        <strain evidence="2">Alpha-2009</strain>
        <tissue evidence="2">Whole body</tissue>
    </source>
</reference>
<evidence type="ECO:0000313" key="3">
    <source>
        <dbReference type="Proteomes" id="UP001430953"/>
    </source>
</evidence>
<evidence type="ECO:0000313" key="2">
    <source>
        <dbReference type="EMBL" id="KAL0107306.1"/>
    </source>
</evidence>
<accession>A0AAW2EY37</accession>
<gene>
    <name evidence="2" type="ORF">PUN28_015683</name>
</gene>
<organism evidence="2 3">
    <name type="scientific">Cardiocondyla obscurior</name>
    <dbReference type="NCBI Taxonomy" id="286306"/>
    <lineage>
        <taxon>Eukaryota</taxon>
        <taxon>Metazoa</taxon>
        <taxon>Ecdysozoa</taxon>
        <taxon>Arthropoda</taxon>
        <taxon>Hexapoda</taxon>
        <taxon>Insecta</taxon>
        <taxon>Pterygota</taxon>
        <taxon>Neoptera</taxon>
        <taxon>Endopterygota</taxon>
        <taxon>Hymenoptera</taxon>
        <taxon>Apocrita</taxon>
        <taxon>Aculeata</taxon>
        <taxon>Formicoidea</taxon>
        <taxon>Formicidae</taxon>
        <taxon>Myrmicinae</taxon>
        <taxon>Cardiocondyla</taxon>
    </lineage>
</organism>
<keyword evidence="3" id="KW-1185">Reference proteome</keyword>
<dbReference type="EMBL" id="JADYXP020000017">
    <property type="protein sequence ID" value="KAL0107306.1"/>
    <property type="molecule type" value="Genomic_DNA"/>
</dbReference>
<dbReference type="AlphaFoldDB" id="A0AAW2EY37"/>
<protein>
    <submittedName>
        <fullName evidence="2">Uncharacterized protein</fullName>
    </submittedName>
</protein>
<sequence length="123" mass="13148">MDKIITGTGNKRARKAKERSDGCRGVREAAPINYTTISLSPSAKYPFDTMPFSNHRNTYKVASNLSNPTTLRNVSASPLSFLSLILFSVPFPPPSHPSLPSSSLTPVLSVFPLAVGARGGCRG</sequence>
<feature type="region of interest" description="Disordered" evidence="1">
    <location>
        <begin position="1"/>
        <end position="24"/>
    </location>
</feature>
<evidence type="ECO:0000256" key="1">
    <source>
        <dbReference type="SAM" id="MobiDB-lite"/>
    </source>
</evidence>
<proteinExistence type="predicted"/>
<comment type="caution">
    <text evidence="2">The sequence shown here is derived from an EMBL/GenBank/DDBJ whole genome shotgun (WGS) entry which is preliminary data.</text>
</comment>
<dbReference type="Proteomes" id="UP001430953">
    <property type="component" value="Unassembled WGS sequence"/>
</dbReference>